<dbReference type="RefSeq" id="WP_092523377.1">
    <property type="nucleotide sequence ID" value="NZ_FNCI01000002.1"/>
</dbReference>
<dbReference type="InterPro" id="IPR029069">
    <property type="entry name" value="HotDog_dom_sf"/>
</dbReference>
<gene>
    <name evidence="3" type="ORF">SAMN05216571_102311</name>
</gene>
<dbReference type="GO" id="GO:0047617">
    <property type="term" value="F:fatty acyl-CoA hydrolase activity"/>
    <property type="evidence" value="ECO:0007669"/>
    <property type="project" value="TreeGrafter"/>
</dbReference>
<dbReference type="EMBL" id="FNCI01000002">
    <property type="protein sequence ID" value="SDF85372.1"/>
    <property type="molecule type" value="Genomic_DNA"/>
</dbReference>
<dbReference type="PANTHER" id="PTHR31793:SF27">
    <property type="entry name" value="NOVEL THIOESTERASE SUPERFAMILY DOMAIN AND SAPOSIN A-TYPE DOMAIN CONTAINING PROTEIN (0610012H03RIK)"/>
    <property type="match status" value="1"/>
</dbReference>
<evidence type="ECO:0000313" key="3">
    <source>
        <dbReference type="EMBL" id="SDF85372.1"/>
    </source>
</evidence>
<keyword evidence="4" id="KW-1185">Reference proteome</keyword>
<evidence type="ECO:0000313" key="4">
    <source>
        <dbReference type="Proteomes" id="UP000198641"/>
    </source>
</evidence>
<dbReference type="CDD" id="cd00586">
    <property type="entry name" value="4HBT"/>
    <property type="match status" value="1"/>
</dbReference>
<sequence>MSRVRLEFPTDAILHRHPLSVRITDMNYGRHLGHDALVSLLHEARTEALASRGLREWDLGGCPSVVADLAIQYQGEAAWPDKLIVETAIPPVDGKSLCVYHRVVREHDQRPVATARLNLVLLDPASGKPVPVPAEVQDALLPAAAYPHEGDA</sequence>
<evidence type="ECO:0000256" key="1">
    <source>
        <dbReference type="ARBA" id="ARBA00005953"/>
    </source>
</evidence>
<dbReference type="SUPFAM" id="SSF54637">
    <property type="entry name" value="Thioesterase/thiol ester dehydrase-isomerase"/>
    <property type="match status" value="1"/>
</dbReference>
<protein>
    <submittedName>
        <fullName evidence="3">Acyl-CoA thioesterase FadM</fullName>
    </submittedName>
</protein>
<keyword evidence="2" id="KW-0378">Hydrolase</keyword>
<dbReference type="STRING" id="284577.SAMN05216571_102311"/>
<accession>A0A1G7PG93</accession>
<evidence type="ECO:0000256" key="2">
    <source>
        <dbReference type="ARBA" id="ARBA00022801"/>
    </source>
</evidence>
<reference evidence="3 4" key="1">
    <citation type="submission" date="2016-10" db="EMBL/GenBank/DDBJ databases">
        <authorList>
            <person name="de Groot N.N."/>
        </authorList>
    </citation>
    <scope>NUCLEOTIDE SEQUENCE [LARGE SCALE GENOMIC DNA]</scope>
    <source>
        <strain evidence="3 4">BH539</strain>
    </source>
</reference>
<proteinExistence type="inferred from homology"/>
<dbReference type="Pfam" id="PF13279">
    <property type="entry name" value="4HBT_2"/>
    <property type="match status" value="1"/>
</dbReference>
<dbReference type="OrthoDB" id="333038at2"/>
<dbReference type="Proteomes" id="UP000198641">
    <property type="component" value="Unassembled WGS sequence"/>
</dbReference>
<name>A0A1G7PG93_9GAMM</name>
<dbReference type="InterPro" id="IPR050563">
    <property type="entry name" value="4-hydroxybenzoyl-CoA_TE"/>
</dbReference>
<dbReference type="PANTHER" id="PTHR31793">
    <property type="entry name" value="4-HYDROXYBENZOYL-COA THIOESTERASE FAMILY MEMBER"/>
    <property type="match status" value="1"/>
</dbReference>
<organism evidence="3 4">
    <name type="scientific">Onishia taeanensis</name>
    <dbReference type="NCBI Taxonomy" id="284577"/>
    <lineage>
        <taxon>Bacteria</taxon>
        <taxon>Pseudomonadati</taxon>
        <taxon>Pseudomonadota</taxon>
        <taxon>Gammaproteobacteria</taxon>
        <taxon>Oceanospirillales</taxon>
        <taxon>Halomonadaceae</taxon>
        <taxon>Onishia</taxon>
    </lineage>
</organism>
<comment type="similarity">
    <text evidence="1">Belongs to the 4-hydroxybenzoyl-CoA thioesterase family.</text>
</comment>
<dbReference type="Gene3D" id="3.10.129.10">
    <property type="entry name" value="Hotdog Thioesterase"/>
    <property type="match status" value="1"/>
</dbReference>
<dbReference type="AlphaFoldDB" id="A0A1G7PG93"/>